<evidence type="ECO:0000313" key="1">
    <source>
        <dbReference type="Proteomes" id="UP000887581"/>
    </source>
</evidence>
<dbReference type="WBParaSite" id="sdigi.contig24.g1978.t1">
    <property type="protein sequence ID" value="sdigi.contig24.g1978.t1"/>
    <property type="gene ID" value="sdigi.contig24.g1978"/>
</dbReference>
<name>A0A915PLY3_9BILA</name>
<dbReference type="Gene3D" id="3.30.70.330">
    <property type="match status" value="1"/>
</dbReference>
<evidence type="ECO:0000313" key="2">
    <source>
        <dbReference type="WBParaSite" id="sdigi.contig24.g1978.t1"/>
    </source>
</evidence>
<proteinExistence type="predicted"/>
<organism evidence="1 2">
    <name type="scientific">Setaria digitata</name>
    <dbReference type="NCBI Taxonomy" id="48799"/>
    <lineage>
        <taxon>Eukaryota</taxon>
        <taxon>Metazoa</taxon>
        <taxon>Ecdysozoa</taxon>
        <taxon>Nematoda</taxon>
        <taxon>Chromadorea</taxon>
        <taxon>Rhabditida</taxon>
        <taxon>Spirurina</taxon>
        <taxon>Spiruromorpha</taxon>
        <taxon>Filarioidea</taxon>
        <taxon>Setariidae</taxon>
        <taxon>Setaria</taxon>
    </lineage>
</organism>
<protein>
    <submittedName>
        <fullName evidence="2">Uncharacterized protein</fullName>
    </submittedName>
</protein>
<keyword evidence="1" id="KW-1185">Reference proteome</keyword>
<reference evidence="2" key="1">
    <citation type="submission" date="2022-11" db="UniProtKB">
        <authorList>
            <consortium name="WormBaseParasite"/>
        </authorList>
    </citation>
    <scope>IDENTIFICATION</scope>
</reference>
<sequence length="82" mass="9273">MKSSTLRNGPSEEDYQIRKECYFAGTKDLIEFVEDVKTELRNAICLPETSLVSEVVVRARGLPWQATDHDIAQFFIGLNIAP</sequence>
<dbReference type="AlphaFoldDB" id="A0A915PLY3"/>
<dbReference type="InterPro" id="IPR012677">
    <property type="entry name" value="Nucleotide-bd_a/b_plait_sf"/>
</dbReference>
<dbReference type="Proteomes" id="UP000887581">
    <property type="component" value="Unplaced"/>
</dbReference>
<accession>A0A915PLY3</accession>